<keyword evidence="1" id="KW-0812">Transmembrane</keyword>
<gene>
    <name evidence="2" type="ORF">Mal52_57600</name>
</gene>
<keyword evidence="1" id="KW-0472">Membrane</keyword>
<organism evidence="2 3">
    <name type="scientific">Symmachiella dynata</name>
    <dbReference type="NCBI Taxonomy" id="2527995"/>
    <lineage>
        <taxon>Bacteria</taxon>
        <taxon>Pseudomonadati</taxon>
        <taxon>Planctomycetota</taxon>
        <taxon>Planctomycetia</taxon>
        <taxon>Planctomycetales</taxon>
        <taxon>Planctomycetaceae</taxon>
        <taxon>Symmachiella</taxon>
    </lineage>
</organism>
<keyword evidence="1" id="KW-1133">Transmembrane helix</keyword>
<evidence type="ECO:0000256" key="1">
    <source>
        <dbReference type="SAM" id="Phobius"/>
    </source>
</evidence>
<keyword evidence="3" id="KW-1185">Reference proteome</keyword>
<sequence length="245" mass="28087">MKFLVLLFIFIIMCMVGTILVFQYFGWTGLACVLVVLFLGVIFLKRLMSWLFIRLLMTPFRKKAAVLKNATVEVHRVAPADPPDRSDEIAEERAMLEEAGFDDEDLEEEEEEYSSEEYLRDLIAHDAAADWYEIDVTITPATPSEGREQTPFQYWEPAELMLVPFDYSGNRFDGDDSDDPEENAGLGIHSVQIWQESAFQEDEEGKYAGPQRILLHVGVPRGSNDMAFMYYFEKFGQVELPTINV</sequence>
<feature type="transmembrane region" description="Helical" evidence="1">
    <location>
        <begin position="33"/>
        <end position="53"/>
    </location>
</feature>
<protein>
    <submittedName>
        <fullName evidence="2">Uncharacterized protein</fullName>
    </submittedName>
</protein>
<dbReference type="KEGG" id="sdyn:Mal52_57600"/>
<proteinExistence type="predicted"/>
<dbReference type="AlphaFoldDB" id="A0A517ZXM0"/>
<reference evidence="2 3" key="1">
    <citation type="submission" date="2019-02" db="EMBL/GenBank/DDBJ databases">
        <title>Deep-cultivation of Planctomycetes and their phenomic and genomic characterization uncovers novel biology.</title>
        <authorList>
            <person name="Wiegand S."/>
            <person name="Jogler M."/>
            <person name="Boedeker C."/>
            <person name="Pinto D."/>
            <person name="Vollmers J."/>
            <person name="Rivas-Marin E."/>
            <person name="Kohn T."/>
            <person name="Peeters S.H."/>
            <person name="Heuer A."/>
            <person name="Rast P."/>
            <person name="Oberbeckmann S."/>
            <person name="Bunk B."/>
            <person name="Jeske O."/>
            <person name="Meyerdierks A."/>
            <person name="Storesund J.E."/>
            <person name="Kallscheuer N."/>
            <person name="Luecker S."/>
            <person name="Lage O.M."/>
            <person name="Pohl T."/>
            <person name="Merkel B.J."/>
            <person name="Hornburger P."/>
            <person name="Mueller R.-W."/>
            <person name="Bruemmer F."/>
            <person name="Labrenz M."/>
            <person name="Spormann A.M."/>
            <person name="Op den Camp H."/>
            <person name="Overmann J."/>
            <person name="Amann R."/>
            <person name="Jetten M.S.M."/>
            <person name="Mascher T."/>
            <person name="Medema M.H."/>
            <person name="Devos D.P."/>
            <person name="Kaster A.-K."/>
            <person name="Ovreas L."/>
            <person name="Rohde M."/>
            <person name="Galperin M.Y."/>
            <person name="Jogler C."/>
        </authorList>
    </citation>
    <scope>NUCLEOTIDE SEQUENCE [LARGE SCALE GENOMIC DNA]</scope>
    <source>
        <strain evidence="2 3">Mal52</strain>
    </source>
</reference>
<dbReference type="Proteomes" id="UP000319383">
    <property type="component" value="Chromosome"/>
</dbReference>
<name>A0A517ZXM0_9PLAN</name>
<evidence type="ECO:0000313" key="3">
    <source>
        <dbReference type="Proteomes" id="UP000319383"/>
    </source>
</evidence>
<feature type="transmembrane region" description="Helical" evidence="1">
    <location>
        <begin position="7"/>
        <end position="27"/>
    </location>
</feature>
<dbReference type="RefSeq" id="WP_145379971.1">
    <property type="nucleotide sequence ID" value="NZ_CP036276.1"/>
</dbReference>
<dbReference type="PROSITE" id="PS51257">
    <property type="entry name" value="PROKAR_LIPOPROTEIN"/>
    <property type="match status" value="1"/>
</dbReference>
<accession>A0A517ZXM0</accession>
<evidence type="ECO:0000313" key="2">
    <source>
        <dbReference type="EMBL" id="QDU47232.1"/>
    </source>
</evidence>
<dbReference type="EMBL" id="CP036276">
    <property type="protein sequence ID" value="QDU47232.1"/>
    <property type="molecule type" value="Genomic_DNA"/>
</dbReference>